<evidence type="ECO:0000256" key="2">
    <source>
        <dbReference type="ARBA" id="ARBA00022737"/>
    </source>
</evidence>
<sequence>MIFWVIAAGLTAIALLAILRPILSRGASRALAAADYDIEVYRSQLAEVERDAARGQLPPEEAEAARTEIGRRLLDADRRREAARTGTAPGGDEKGGGLPHRLAPYTVAALLPAAAFGLYLELGNPGAPDRPLALRGDEVRAAQAQAQARAGGDGGGGMEAEGQSLDQAAAALRQRLDRAPDDIEGWLMLARTEMARGSYDAAVAAFERVRTLLPADAPGGARGEAAGALAEALTLAAEGVVTPRARTLFEQAIARDPDDVRAEFYLAEADMQAGRIEAAMERWIALADAAPPDAPYLPAVIERARGAAAQLDRDIADRLPDPAAPSVSAGIEDSDALAARVEADPMDFEAWIGLIRARAEAGKDAAARAALAEARAVFAQAPVPRRALDRLAADLGLEPGADGDAAPRGPSQSDIQSDIEAVQAMSPEEQRAMIAGMVDGLAARLEDDPDDLQGWRMLGRSYRVLGRTEEALRALGRAQELAPEDIDLMILRARLMRERADGAPTAESLALMRRVKQARPDSVEANWFLALDALEAGDRQAAEAYFDTALEALPEGSERRAMLARDVARLLGD</sequence>
<feature type="repeat" description="TPR" evidence="5">
    <location>
        <begin position="183"/>
        <end position="216"/>
    </location>
</feature>
<comment type="caution">
    <text evidence="8">The sequence shown here is derived from an EMBL/GenBank/DDBJ whole genome shotgun (WGS) entry which is preliminary data.</text>
</comment>
<dbReference type="GO" id="GO:0030313">
    <property type="term" value="C:cell envelope"/>
    <property type="evidence" value="ECO:0007669"/>
    <property type="project" value="UniProtKB-SubCell"/>
</dbReference>
<keyword evidence="3" id="KW-0201">Cytochrome c-type biogenesis</keyword>
<accession>A0A8J7V1R3</accession>
<keyword evidence="4 5" id="KW-0802">TPR repeat</keyword>
<evidence type="ECO:0000313" key="8">
    <source>
        <dbReference type="EMBL" id="MBP5858061.1"/>
    </source>
</evidence>
<evidence type="ECO:0000256" key="1">
    <source>
        <dbReference type="ARBA" id="ARBA00004196"/>
    </source>
</evidence>
<dbReference type="InterPro" id="IPR019734">
    <property type="entry name" value="TPR_rpt"/>
</dbReference>
<dbReference type="EMBL" id="JAGMWN010000006">
    <property type="protein sequence ID" value="MBP5858061.1"/>
    <property type="molecule type" value="Genomic_DNA"/>
</dbReference>
<dbReference type="GO" id="GO:0005886">
    <property type="term" value="C:plasma membrane"/>
    <property type="evidence" value="ECO:0007669"/>
    <property type="project" value="TreeGrafter"/>
</dbReference>
<dbReference type="SMART" id="SM00028">
    <property type="entry name" value="TPR"/>
    <property type="match status" value="3"/>
</dbReference>
<organism evidence="8 9">
    <name type="scientific">Marivibrio halodurans</name>
    <dbReference type="NCBI Taxonomy" id="2039722"/>
    <lineage>
        <taxon>Bacteria</taxon>
        <taxon>Pseudomonadati</taxon>
        <taxon>Pseudomonadota</taxon>
        <taxon>Alphaproteobacteria</taxon>
        <taxon>Rhodospirillales</taxon>
        <taxon>Rhodospirillaceae</taxon>
        <taxon>Marivibrio</taxon>
    </lineage>
</organism>
<dbReference type="Gene3D" id="1.25.40.10">
    <property type="entry name" value="Tetratricopeptide repeat domain"/>
    <property type="match status" value="2"/>
</dbReference>
<dbReference type="PANTHER" id="PTHR47870">
    <property type="entry name" value="CYTOCHROME C-TYPE BIOGENESIS PROTEIN CCMH"/>
    <property type="match status" value="1"/>
</dbReference>
<dbReference type="RefSeq" id="WP_210682640.1">
    <property type="nucleotide sequence ID" value="NZ_JAGMWN010000006.1"/>
</dbReference>
<feature type="repeat" description="TPR" evidence="5">
    <location>
        <begin position="452"/>
        <end position="485"/>
    </location>
</feature>
<protein>
    <submittedName>
        <fullName evidence="8">C-type cytochrome biogenesis protein CcmI</fullName>
    </submittedName>
</protein>
<evidence type="ECO:0000259" key="7">
    <source>
        <dbReference type="Pfam" id="PF23914"/>
    </source>
</evidence>
<dbReference type="PANTHER" id="PTHR47870:SF4">
    <property type="entry name" value="CYTOCHROME C-TYPE BIOGENESIS PROTEIN CYCH"/>
    <property type="match status" value="1"/>
</dbReference>
<evidence type="ECO:0000256" key="6">
    <source>
        <dbReference type="SAM" id="MobiDB-lite"/>
    </source>
</evidence>
<dbReference type="Pfam" id="PF23914">
    <property type="entry name" value="TPR_CcmH_CycH"/>
    <property type="match status" value="2"/>
</dbReference>
<dbReference type="Proteomes" id="UP000672602">
    <property type="component" value="Unassembled WGS sequence"/>
</dbReference>
<comment type="subcellular location">
    <subcellularLocation>
        <location evidence="1">Cell envelope</location>
    </subcellularLocation>
</comment>
<gene>
    <name evidence="8" type="primary">ccmI</name>
    <name evidence="8" type="ORF">KAJ83_13665</name>
</gene>
<dbReference type="PROSITE" id="PS50005">
    <property type="entry name" value="TPR"/>
    <property type="match status" value="2"/>
</dbReference>
<dbReference type="SUPFAM" id="SSF48452">
    <property type="entry name" value="TPR-like"/>
    <property type="match status" value="2"/>
</dbReference>
<dbReference type="InterPro" id="IPR017560">
    <property type="entry name" value="Cyt_c_biogenesis_CcmI"/>
</dbReference>
<feature type="domain" description="Cytochrome c-type biogenesis protein H TPR" evidence="7">
    <location>
        <begin position="161"/>
        <end position="295"/>
    </location>
</feature>
<dbReference type="InterPro" id="IPR056413">
    <property type="entry name" value="TPR_CcmH_CycH"/>
</dbReference>
<evidence type="ECO:0000313" key="9">
    <source>
        <dbReference type="Proteomes" id="UP000672602"/>
    </source>
</evidence>
<dbReference type="GO" id="GO:0017004">
    <property type="term" value="P:cytochrome complex assembly"/>
    <property type="evidence" value="ECO:0007669"/>
    <property type="project" value="UniProtKB-KW"/>
</dbReference>
<feature type="domain" description="Cytochrome c-type biogenesis protein H TPR" evidence="7">
    <location>
        <begin position="439"/>
        <end position="559"/>
    </location>
</feature>
<dbReference type="InterPro" id="IPR051263">
    <property type="entry name" value="C-type_cytochrome_biogenesis"/>
</dbReference>
<dbReference type="AlphaFoldDB" id="A0A8J7V1R3"/>
<name>A0A8J7V1R3_9PROT</name>
<keyword evidence="2" id="KW-0677">Repeat</keyword>
<evidence type="ECO:0000256" key="4">
    <source>
        <dbReference type="ARBA" id="ARBA00022803"/>
    </source>
</evidence>
<feature type="region of interest" description="Disordered" evidence="6">
    <location>
        <begin position="75"/>
        <end position="98"/>
    </location>
</feature>
<reference evidence="8" key="1">
    <citation type="submission" date="2021-04" db="EMBL/GenBank/DDBJ databases">
        <authorList>
            <person name="Zhang D.-C."/>
        </authorList>
    </citation>
    <scope>NUCLEOTIDE SEQUENCE</scope>
    <source>
        <strain evidence="8">CGMCC 1.15697</strain>
    </source>
</reference>
<evidence type="ECO:0000256" key="3">
    <source>
        <dbReference type="ARBA" id="ARBA00022748"/>
    </source>
</evidence>
<proteinExistence type="predicted"/>
<keyword evidence="9" id="KW-1185">Reference proteome</keyword>
<evidence type="ECO:0000256" key="5">
    <source>
        <dbReference type="PROSITE-ProRule" id="PRU00339"/>
    </source>
</evidence>
<dbReference type="NCBIfam" id="TIGR03142">
    <property type="entry name" value="cytochro_ccmI"/>
    <property type="match status" value="1"/>
</dbReference>
<dbReference type="InterPro" id="IPR011990">
    <property type="entry name" value="TPR-like_helical_dom_sf"/>
</dbReference>